<evidence type="ECO:0000256" key="7">
    <source>
        <dbReference type="ARBA" id="ARBA00023237"/>
    </source>
</evidence>
<evidence type="ECO:0000256" key="5">
    <source>
        <dbReference type="ARBA" id="ARBA00022692"/>
    </source>
</evidence>
<sequence>MSVIDQLPAGFRRCALACTLGLGLSLGQAFAAPTALTLADALEQAQRNNPELAAAGWALGIAEGERQQAALLPNPELSWEQEDTRSATRTTTVQITQPIELGGKRGARTTLAERGIDAAGLELERSRNALRAEVIQAFQGLLQAQVRVGLAEQSQALAGRGVVIAEGRVKAGKVSPIELTRAQVQRAEIALELRRALQEQARATTQLQRVLGADVAAPVALAGDAAALPDIPPGARLLGALAESAELRLAQMGIDQQDAAFELEKAQRIPDLSVSLGSQYSAEDRERVNVVGLSMPIPLFNRNQGNVLAAARRADQARDQRRAVEWRLRGEVREALEQWQAASAEVEAFSATILPAASSAVDSTSRGFEMGKLAFLDVLDAQRTLIQARSGYVQALASATEAWVRLERIYGDVTALGGPGA</sequence>
<dbReference type="PANTHER" id="PTHR30026">
    <property type="entry name" value="OUTER MEMBRANE PROTEIN TOLC"/>
    <property type="match status" value="1"/>
</dbReference>
<accession>A0ABN6BZG3</accession>
<dbReference type="Proteomes" id="UP001064896">
    <property type="component" value="Chromosome"/>
</dbReference>
<keyword evidence="6" id="KW-0472">Membrane</keyword>
<keyword evidence="3" id="KW-0813">Transport</keyword>
<feature type="signal peptide" evidence="8">
    <location>
        <begin position="1"/>
        <end position="31"/>
    </location>
</feature>
<comment type="subcellular location">
    <subcellularLocation>
        <location evidence="1">Cell outer membrane</location>
    </subcellularLocation>
</comment>
<evidence type="ECO:0000256" key="2">
    <source>
        <dbReference type="ARBA" id="ARBA00007613"/>
    </source>
</evidence>
<dbReference type="InterPro" id="IPR003423">
    <property type="entry name" value="OMP_efflux"/>
</dbReference>
<organism evidence="9 10">
    <name type="scientific">Pseudomonas solani</name>
    <dbReference type="NCBI Taxonomy" id="2731552"/>
    <lineage>
        <taxon>Bacteria</taxon>
        <taxon>Pseudomonadati</taxon>
        <taxon>Pseudomonadota</taxon>
        <taxon>Gammaproteobacteria</taxon>
        <taxon>Pseudomonadales</taxon>
        <taxon>Pseudomonadaceae</taxon>
        <taxon>Pseudomonas</taxon>
    </lineage>
</organism>
<keyword evidence="7" id="KW-0998">Cell outer membrane</keyword>
<comment type="similarity">
    <text evidence="2">Belongs to the outer membrane factor (OMF) (TC 1.B.17) family.</text>
</comment>
<feature type="chain" id="PRO_5045154842" evidence="8">
    <location>
        <begin position="32"/>
        <end position="421"/>
    </location>
</feature>
<evidence type="ECO:0000256" key="1">
    <source>
        <dbReference type="ARBA" id="ARBA00004442"/>
    </source>
</evidence>
<evidence type="ECO:0000256" key="8">
    <source>
        <dbReference type="SAM" id="SignalP"/>
    </source>
</evidence>
<evidence type="ECO:0000256" key="6">
    <source>
        <dbReference type="ARBA" id="ARBA00023136"/>
    </source>
</evidence>
<keyword evidence="8" id="KW-0732">Signal</keyword>
<keyword evidence="10" id="KW-1185">Reference proteome</keyword>
<gene>
    <name evidence="9" type="ORF">PSm6_55300</name>
</gene>
<evidence type="ECO:0000313" key="9">
    <source>
        <dbReference type="EMBL" id="BCD89123.1"/>
    </source>
</evidence>
<evidence type="ECO:0000256" key="3">
    <source>
        <dbReference type="ARBA" id="ARBA00022448"/>
    </source>
</evidence>
<protein>
    <submittedName>
        <fullName evidence="9">Cytochrome c</fullName>
    </submittedName>
</protein>
<dbReference type="EMBL" id="AP023081">
    <property type="protein sequence ID" value="BCD89123.1"/>
    <property type="molecule type" value="Genomic_DNA"/>
</dbReference>
<keyword evidence="5" id="KW-0812">Transmembrane</keyword>
<dbReference type="SUPFAM" id="SSF56954">
    <property type="entry name" value="Outer membrane efflux proteins (OEP)"/>
    <property type="match status" value="1"/>
</dbReference>
<reference evidence="9" key="1">
    <citation type="submission" date="2020-05" db="EMBL/GenBank/DDBJ databases">
        <title>Complete genome sequence of Pseudomonas sp. Sm006.</title>
        <authorList>
            <person name="Takeuchi K."/>
            <person name="Someya N."/>
        </authorList>
    </citation>
    <scope>NUCLEOTIDE SEQUENCE</scope>
    <source>
        <strain evidence="9">Sm006</strain>
    </source>
</reference>
<proteinExistence type="inferred from homology"/>
<dbReference type="InterPro" id="IPR051906">
    <property type="entry name" value="TolC-like"/>
</dbReference>
<dbReference type="Pfam" id="PF02321">
    <property type="entry name" value="OEP"/>
    <property type="match status" value="2"/>
</dbReference>
<keyword evidence="4" id="KW-1134">Transmembrane beta strand</keyword>
<evidence type="ECO:0000256" key="4">
    <source>
        <dbReference type="ARBA" id="ARBA00022452"/>
    </source>
</evidence>
<dbReference type="Gene3D" id="1.20.1600.10">
    <property type="entry name" value="Outer membrane efflux proteins (OEP)"/>
    <property type="match status" value="1"/>
</dbReference>
<dbReference type="PANTHER" id="PTHR30026:SF20">
    <property type="entry name" value="OUTER MEMBRANE PROTEIN TOLC"/>
    <property type="match status" value="1"/>
</dbReference>
<evidence type="ECO:0000313" key="10">
    <source>
        <dbReference type="Proteomes" id="UP001064896"/>
    </source>
</evidence>
<name>A0ABN6BZG3_9PSED</name>